<dbReference type="EMBL" id="JAGFBS010000015">
    <property type="protein sequence ID" value="KAG6375188.1"/>
    <property type="molecule type" value="Genomic_DNA"/>
</dbReference>
<dbReference type="Proteomes" id="UP000683000">
    <property type="component" value="Unassembled WGS sequence"/>
</dbReference>
<sequence length="71" mass="7694">MTTSEAPVTEQPRVSVPSETRISKRIPVQSKWNAIADAIGTNQPAFVNTSPKKGKRSGECAEGAKKRKRAN</sequence>
<organism evidence="2 3">
    <name type="scientific">Boletus reticuloceps</name>
    <dbReference type="NCBI Taxonomy" id="495285"/>
    <lineage>
        <taxon>Eukaryota</taxon>
        <taxon>Fungi</taxon>
        <taxon>Dikarya</taxon>
        <taxon>Basidiomycota</taxon>
        <taxon>Agaricomycotina</taxon>
        <taxon>Agaricomycetes</taxon>
        <taxon>Agaricomycetidae</taxon>
        <taxon>Boletales</taxon>
        <taxon>Boletineae</taxon>
        <taxon>Boletaceae</taxon>
        <taxon>Boletoideae</taxon>
        <taxon>Boletus</taxon>
    </lineage>
</organism>
<comment type="caution">
    <text evidence="2">The sequence shown here is derived from an EMBL/GenBank/DDBJ whole genome shotgun (WGS) entry which is preliminary data.</text>
</comment>
<feature type="region of interest" description="Disordered" evidence="1">
    <location>
        <begin position="1"/>
        <end position="22"/>
    </location>
</feature>
<name>A0A8I3A7X5_9AGAM</name>
<feature type="region of interest" description="Disordered" evidence="1">
    <location>
        <begin position="43"/>
        <end position="71"/>
    </location>
</feature>
<dbReference type="OrthoDB" id="2678685at2759"/>
<accession>A0A8I3A7X5</accession>
<dbReference type="AlphaFoldDB" id="A0A8I3A7X5"/>
<evidence type="ECO:0000313" key="2">
    <source>
        <dbReference type="EMBL" id="KAG6375188.1"/>
    </source>
</evidence>
<evidence type="ECO:0000313" key="3">
    <source>
        <dbReference type="Proteomes" id="UP000683000"/>
    </source>
</evidence>
<reference evidence="2" key="1">
    <citation type="submission" date="2021-03" db="EMBL/GenBank/DDBJ databases">
        <title>Evolutionary innovations through gain and loss of genes in the ectomycorrhizal Boletales.</title>
        <authorList>
            <person name="Wu G."/>
            <person name="Miyauchi S."/>
            <person name="Morin E."/>
            <person name="Yang Z.-L."/>
            <person name="Xu J."/>
            <person name="Martin F.M."/>
        </authorList>
    </citation>
    <scope>NUCLEOTIDE SEQUENCE</scope>
    <source>
        <strain evidence="2">BR01</strain>
    </source>
</reference>
<proteinExistence type="predicted"/>
<keyword evidence="3" id="KW-1185">Reference proteome</keyword>
<protein>
    <submittedName>
        <fullName evidence="2">Uncharacterized protein</fullName>
    </submittedName>
</protein>
<gene>
    <name evidence="2" type="ORF">JVT61DRAFT_3397</name>
</gene>
<evidence type="ECO:0000256" key="1">
    <source>
        <dbReference type="SAM" id="MobiDB-lite"/>
    </source>
</evidence>